<dbReference type="InterPro" id="IPR051682">
    <property type="entry name" value="Mito_Persulfide_Diox"/>
</dbReference>
<dbReference type="CDD" id="cd16275">
    <property type="entry name" value="BaeB-like_MBL-fold"/>
    <property type="match status" value="1"/>
</dbReference>
<protein>
    <submittedName>
        <fullName evidence="2">Bacillaene polyketide synthase</fullName>
    </submittedName>
</protein>
<organism evidence="2">
    <name type="scientific">Bacillus amyloliquefaciens</name>
    <name type="common">Bacillus velezensis</name>
    <dbReference type="NCBI Taxonomy" id="1390"/>
    <lineage>
        <taxon>Bacteria</taxon>
        <taxon>Bacillati</taxon>
        <taxon>Bacillota</taxon>
        <taxon>Bacilli</taxon>
        <taxon>Bacillales</taxon>
        <taxon>Bacillaceae</taxon>
        <taxon>Bacillus</taxon>
        <taxon>Bacillus amyloliquefaciens group</taxon>
    </lineage>
</organism>
<dbReference type="GO" id="GO:0070813">
    <property type="term" value="P:hydrogen sulfide metabolic process"/>
    <property type="evidence" value="ECO:0007669"/>
    <property type="project" value="TreeGrafter"/>
</dbReference>
<dbReference type="InterPro" id="IPR001279">
    <property type="entry name" value="Metallo-B-lactamas"/>
</dbReference>
<feature type="domain" description="Metallo-beta-lactamase" evidence="1">
    <location>
        <begin position="23"/>
        <end position="186"/>
    </location>
</feature>
<dbReference type="GO" id="GO:0006749">
    <property type="term" value="P:glutathione metabolic process"/>
    <property type="evidence" value="ECO:0007669"/>
    <property type="project" value="TreeGrafter"/>
</dbReference>
<dbReference type="PANTHER" id="PTHR43084:SF1">
    <property type="entry name" value="PERSULFIDE DIOXYGENASE ETHE1, MITOCHONDRIAL"/>
    <property type="match status" value="1"/>
</dbReference>
<evidence type="ECO:0000259" key="1">
    <source>
        <dbReference type="SMART" id="SM00849"/>
    </source>
</evidence>
<evidence type="ECO:0000313" key="2">
    <source>
        <dbReference type="EMBL" id="AQT19717.1"/>
    </source>
</evidence>
<proteinExistence type="predicted"/>
<dbReference type="PANTHER" id="PTHR43084">
    <property type="entry name" value="PERSULFIDE DIOXYGENASE ETHE1"/>
    <property type="match status" value="1"/>
</dbReference>
<name>A0A1S6KMC1_BACAM</name>
<accession>A0A1S6KMC1</accession>
<dbReference type="InterPro" id="IPR036866">
    <property type="entry name" value="RibonucZ/Hydroxyglut_hydro"/>
</dbReference>
<reference evidence="2" key="1">
    <citation type="submission" date="2016-12" db="EMBL/GenBank/DDBJ databases">
        <title>Antibiotics of Bacillus amyloliquefaciens SYBC H47.</title>
        <authorList>
            <person name="Li X."/>
        </authorList>
    </citation>
    <scope>NUCLEOTIDE SEQUENCE</scope>
    <source>
        <strain evidence="2">SYBC H47</strain>
    </source>
</reference>
<dbReference type="EMBL" id="KY358206">
    <property type="protein sequence ID" value="AQT19717.1"/>
    <property type="molecule type" value="Genomic_DNA"/>
</dbReference>
<sequence length="230" mass="26493">MGMVTMDHTYEVYQIKTYHQMWSNYCYIIADRSKKSAIAVDPSWEIDKITDKLHELDVDLSAILLTHSHYDHVNLAEPLQQIYHSDIYMSSAEIDFYQFRCRNLIALEDGQTFAAGGFIIRSILTPGHTAGGMCYLLSDHLFTGDTVFTEGCGICEDRGSSAEDMFHSIQRIKASIPPHVRVYPGHSFGEKPGQKMESLLKNNIYFQIEKKEHFVNFRNRKNQKGLFHFK</sequence>
<dbReference type="SMART" id="SM00849">
    <property type="entry name" value="Lactamase_B"/>
    <property type="match status" value="1"/>
</dbReference>
<dbReference type="SUPFAM" id="SSF56281">
    <property type="entry name" value="Metallo-hydrolase/oxidoreductase"/>
    <property type="match status" value="1"/>
</dbReference>
<dbReference type="Pfam" id="PF00753">
    <property type="entry name" value="Lactamase_B"/>
    <property type="match status" value="1"/>
</dbReference>
<dbReference type="Gene3D" id="3.60.15.10">
    <property type="entry name" value="Ribonuclease Z/Hydroxyacylglutathione hydrolase-like"/>
    <property type="match status" value="1"/>
</dbReference>
<dbReference type="AlphaFoldDB" id="A0A1S6KMC1"/>
<dbReference type="GO" id="GO:0050313">
    <property type="term" value="F:sulfur dioxygenase activity"/>
    <property type="evidence" value="ECO:0007669"/>
    <property type="project" value="TreeGrafter"/>
</dbReference>
<gene>
    <name evidence="2" type="primary">baeB</name>
</gene>